<feature type="region of interest" description="Disordered" evidence="13">
    <location>
        <begin position="1220"/>
        <end position="1246"/>
    </location>
</feature>
<evidence type="ECO:0000256" key="5">
    <source>
        <dbReference type="ARBA" id="ARBA00022801"/>
    </source>
</evidence>
<dbReference type="InterPro" id="IPR001002">
    <property type="entry name" value="Chitin-bd_1"/>
</dbReference>
<dbReference type="PROSITE" id="PS51910">
    <property type="entry name" value="GH18_2"/>
    <property type="match status" value="1"/>
</dbReference>
<comment type="catalytic activity">
    <reaction evidence="1">
        <text>Random endo-hydrolysis of N-acetyl-beta-D-glucosaminide (1-&gt;4)-beta-linkages in chitin and chitodextrins.</text>
        <dbReference type="EC" id="3.2.1.14"/>
    </reaction>
</comment>
<dbReference type="InterPro" id="IPR036861">
    <property type="entry name" value="Endochitinase-like_sf"/>
</dbReference>
<dbReference type="Gene3D" id="3.20.20.80">
    <property type="entry name" value="Glycosidases"/>
    <property type="match status" value="1"/>
</dbReference>
<evidence type="ECO:0000256" key="2">
    <source>
        <dbReference type="ARBA" id="ARBA00008682"/>
    </source>
</evidence>
<evidence type="ECO:0000256" key="4">
    <source>
        <dbReference type="ARBA" id="ARBA00022669"/>
    </source>
</evidence>
<dbReference type="Gene3D" id="3.10.50.10">
    <property type="match status" value="1"/>
</dbReference>
<gene>
    <name evidence="17" type="ORF">BDW59DRAFT_166064</name>
</gene>
<dbReference type="PANTHER" id="PTHR11177:SF397">
    <property type="entry name" value="CHITINASE"/>
    <property type="match status" value="1"/>
</dbReference>
<evidence type="ECO:0000256" key="3">
    <source>
        <dbReference type="ARBA" id="ARBA00012729"/>
    </source>
</evidence>
<dbReference type="EC" id="3.2.1.14" evidence="3"/>
<keyword evidence="14" id="KW-0732">Signal</keyword>
<dbReference type="Gene3D" id="3.30.60.10">
    <property type="entry name" value="Endochitinase-like"/>
    <property type="match status" value="1"/>
</dbReference>
<evidence type="ECO:0000256" key="9">
    <source>
        <dbReference type="ARBA" id="ARBA00023295"/>
    </source>
</evidence>
<dbReference type="PROSITE" id="PS50941">
    <property type="entry name" value="CHIT_BIND_I_2"/>
    <property type="match status" value="2"/>
</dbReference>
<evidence type="ECO:0000256" key="1">
    <source>
        <dbReference type="ARBA" id="ARBA00000822"/>
    </source>
</evidence>
<dbReference type="Pfam" id="PF00704">
    <property type="entry name" value="Glyco_hydro_18"/>
    <property type="match status" value="1"/>
</dbReference>
<keyword evidence="6" id="KW-0146">Chitin degradation</keyword>
<dbReference type="PROSITE" id="PS01095">
    <property type="entry name" value="GH18_1"/>
    <property type="match status" value="1"/>
</dbReference>
<evidence type="ECO:0000256" key="13">
    <source>
        <dbReference type="SAM" id="MobiDB-lite"/>
    </source>
</evidence>
<evidence type="ECO:0000313" key="17">
    <source>
        <dbReference type="EMBL" id="KAL2817250.1"/>
    </source>
</evidence>
<evidence type="ECO:0000256" key="6">
    <source>
        <dbReference type="ARBA" id="ARBA00023024"/>
    </source>
</evidence>
<evidence type="ECO:0000256" key="12">
    <source>
        <dbReference type="RuleBase" id="RU000489"/>
    </source>
</evidence>
<name>A0ABR4HP41_9EURO</name>
<keyword evidence="4 11" id="KW-0147">Chitin-binding</keyword>
<dbReference type="SUPFAM" id="SSF51445">
    <property type="entry name" value="(Trans)glycosidases"/>
    <property type="match status" value="1"/>
</dbReference>
<dbReference type="PANTHER" id="PTHR11177">
    <property type="entry name" value="CHITINASE"/>
    <property type="match status" value="1"/>
</dbReference>
<dbReference type="InterPro" id="IPR017853">
    <property type="entry name" value="GH"/>
</dbReference>
<dbReference type="InterPro" id="IPR001579">
    <property type="entry name" value="Glyco_hydro_18_chit_AS"/>
</dbReference>
<evidence type="ECO:0000256" key="14">
    <source>
        <dbReference type="SAM" id="SignalP"/>
    </source>
</evidence>
<dbReference type="InterPro" id="IPR011583">
    <property type="entry name" value="Chitinase_II/V-like_cat"/>
</dbReference>
<evidence type="ECO:0000256" key="8">
    <source>
        <dbReference type="ARBA" id="ARBA00023277"/>
    </source>
</evidence>
<evidence type="ECO:0000256" key="10">
    <source>
        <dbReference type="ARBA" id="ARBA00023326"/>
    </source>
</evidence>
<reference evidence="17 18" key="1">
    <citation type="submission" date="2024-07" db="EMBL/GenBank/DDBJ databases">
        <title>Section-level genome sequencing and comparative genomics of Aspergillus sections Usti and Cavernicolus.</title>
        <authorList>
            <consortium name="Lawrence Berkeley National Laboratory"/>
            <person name="Nybo J.L."/>
            <person name="Vesth T.C."/>
            <person name="Theobald S."/>
            <person name="Frisvad J.C."/>
            <person name="Larsen T.O."/>
            <person name="Kjaerboelling I."/>
            <person name="Rothschild-Mancinelli K."/>
            <person name="Lyhne E.K."/>
            <person name="Kogle M.E."/>
            <person name="Barry K."/>
            <person name="Clum A."/>
            <person name="Na H."/>
            <person name="Ledsgaard L."/>
            <person name="Lin J."/>
            <person name="Lipzen A."/>
            <person name="Kuo A."/>
            <person name="Riley R."/>
            <person name="Mondo S."/>
            <person name="LaButti K."/>
            <person name="Haridas S."/>
            <person name="Pangalinan J."/>
            <person name="Salamov A.A."/>
            <person name="Simmons B.A."/>
            <person name="Magnuson J.K."/>
            <person name="Chen J."/>
            <person name="Drula E."/>
            <person name="Henrissat B."/>
            <person name="Wiebenga A."/>
            <person name="Lubbers R.J."/>
            <person name="Gomes A.C."/>
            <person name="Makela M.R."/>
            <person name="Stajich J."/>
            <person name="Grigoriev I.V."/>
            <person name="Mortensen U.H."/>
            <person name="De vries R.P."/>
            <person name="Baker S.E."/>
            <person name="Andersen M.R."/>
        </authorList>
    </citation>
    <scope>NUCLEOTIDE SEQUENCE [LARGE SCALE GENOMIC DNA]</scope>
    <source>
        <strain evidence="17 18">CBS 600.67</strain>
    </source>
</reference>
<keyword evidence="9 12" id="KW-0326">Glycosidase</keyword>
<keyword evidence="10" id="KW-0624">Polysaccharide degradation</keyword>
<protein>
    <recommendedName>
        <fullName evidence="3">chitinase</fullName>
        <ecNumber evidence="3">3.2.1.14</ecNumber>
    </recommendedName>
</protein>
<feature type="disulfide bond" evidence="11">
    <location>
        <begin position="128"/>
        <end position="132"/>
    </location>
</feature>
<comment type="caution">
    <text evidence="11">Lacks conserved residue(s) required for the propagation of feature annotation.</text>
</comment>
<dbReference type="EMBL" id="JBFXLS010000094">
    <property type="protein sequence ID" value="KAL2817250.1"/>
    <property type="molecule type" value="Genomic_DNA"/>
</dbReference>
<dbReference type="PROSITE" id="PS00026">
    <property type="entry name" value="CHIT_BIND_I_1"/>
    <property type="match status" value="1"/>
</dbReference>
<dbReference type="Pfam" id="PF00187">
    <property type="entry name" value="Chitin_bind_1"/>
    <property type="match status" value="1"/>
</dbReference>
<organism evidence="17 18">
    <name type="scientific">Aspergillus cavernicola</name>
    <dbReference type="NCBI Taxonomy" id="176166"/>
    <lineage>
        <taxon>Eukaryota</taxon>
        <taxon>Fungi</taxon>
        <taxon>Dikarya</taxon>
        <taxon>Ascomycota</taxon>
        <taxon>Pezizomycotina</taxon>
        <taxon>Eurotiomycetes</taxon>
        <taxon>Eurotiomycetidae</taxon>
        <taxon>Eurotiales</taxon>
        <taxon>Aspergillaceae</taxon>
        <taxon>Aspergillus</taxon>
        <taxon>Aspergillus subgen. Nidulantes</taxon>
    </lineage>
</organism>
<feature type="disulfide bond" evidence="11">
    <location>
        <begin position="103"/>
        <end position="117"/>
    </location>
</feature>
<comment type="similarity">
    <text evidence="2">Belongs to the glycosyl hydrolase 18 family. Chitinase class V subfamily.</text>
</comment>
<accession>A0ABR4HP41</accession>
<evidence type="ECO:0000313" key="18">
    <source>
        <dbReference type="Proteomes" id="UP001610335"/>
    </source>
</evidence>
<dbReference type="SMART" id="SM00270">
    <property type="entry name" value="ChtBD1"/>
    <property type="match status" value="2"/>
</dbReference>
<evidence type="ECO:0000256" key="11">
    <source>
        <dbReference type="PROSITE-ProRule" id="PRU00261"/>
    </source>
</evidence>
<feature type="domain" description="GH18" evidence="16">
    <location>
        <begin position="195"/>
        <end position="555"/>
    </location>
</feature>
<keyword evidence="8" id="KW-0119">Carbohydrate metabolism</keyword>
<evidence type="ECO:0000259" key="15">
    <source>
        <dbReference type="PROSITE" id="PS50941"/>
    </source>
</evidence>
<feature type="disulfide bond" evidence="11">
    <location>
        <begin position="98"/>
        <end position="110"/>
    </location>
</feature>
<feature type="disulfide bond" evidence="11">
    <location>
        <begin position="177"/>
        <end position="181"/>
    </location>
</feature>
<dbReference type="CDD" id="cd00035">
    <property type="entry name" value="ChtBD1"/>
    <property type="match status" value="1"/>
</dbReference>
<dbReference type="InterPro" id="IPR050314">
    <property type="entry name" value="Glycosyl_Hydrlase_18"/>
</dbReference>
<keyword evidence="11" id="KW-1015">Disulfide bond</keyword>
<comment type="caution">
    <text evidence="17">The sequence shown here is derived from an EMBL/GenBank/DDBJ whole genome shotgun (WGS) entry which is preliminary data.</text>
</comment>
<feature type="chain" id="PRO_5045596259" description="chitinase" evidence="14">
    <location>
        <begin position="19"/>
        <end position="1668"/>
    </location>
</feature>
<keyword evidence="7" id="KW-0843">Virulence</keyword>
<dbReference type="SMART" id="SM00636">
    <property type="entry name" value="Glyco_18"/>
    <property type="match status" value="1"/>
</dbReference>
<feature type="signal peptide" evidence="14">
    <location>
        <begin position="1"/>
        <end position="18"/>
    </location>
</feature>
<proteinExistence type="inferred from homology"/>
<dbReference type="Proteomes" id="UP001610335">
    <property type="component" value="Unassembled WGS sequence"/>
</dbReference>
<evidence type="ECO:0000256" key="7">
    <source>
        <dbReference type="ARBA" id="ARBA00023026"/>
    </source>
</evidence>
<dbReference type="SUPFAM" id="SSF54556">
    <property type="entry name" value="Chitinase insertion domain"/>
    <property type="match status" value="1"/>
</dbReference>
<feature type="disulfide bond" evidence="11">
    <location>
        <begin position="149"/>
        <end position="161"/>
    </location>
</feature>
<dbReference type="InterPro" id="IPR029070">
    <property type="entry name" value="Chitinase_insertion_sf"/>
</dbReference>
<dbReference type="InterPro" id="IPR018371">
    <property type="entry name" value="Chitin-binding_1_CS"/>
</dbReference>
<keyword evidence="18" id="KW-1185">Reference proteome</keyword>
<keyword evidence="5 12" id="KW-0378">Hydrolase</keyword>
<feature type="domain" description="Chitin-binding type-1" evidence="15">
    <location>
        <begin position="89"/>
        <end position="134"/>
    </location>
</feature>
<feature type="domain" description="Chitin-binding type-1" evidence="15">
    <location>
        <begin position="135"/>
        <end position="183"/>
    </location>
</feature>
<evidence type="ECO:0000259" key="16">
    <source>
        <dbReference type="PROSITE" id="PS51910"/>
    </source>
</evidence>
<dbReference type="InterPro" id="IPR001223">
    <property type="entry name" value="Glyco_hydro18_cat"/>
</dbReference>
<sequence>MALKLKLWLPALLALAATAPSLPHTTLSNELEPRDAGNQPICLPILSIIRGPEDLIAKIRPRGGFESCGIDQHQGSRTLQARQADPNDPYSCDESKPCSNGACCAKSGYCGYGEDYCGETGESPNEVCWSNCDAVAECGRHATPAGKVCPLNVCCSPYGFCGMTEFCAVTDDDETSCQSNCEQPGSGSSGGDVQSRIIGYYEAWNHAKRCIGMKIQDIPTGSLTHIYYSFGYIKPETYEIVPMDDEGELSTDTFTEFAGLKRKNQGLKVVIALGGWTFNDNGTIWQPVFSDLASTEEKRGRFIDQVLNFMNRYGFDGVDIDWEYPGAGDRGGHEGDGENLTKLMKQMRTVFDESSTNHLEISFTVPTSYWYLRHFDIKASAEEADFVNLMAYDLHGVWDANNPIGSQVLAHTNLTEINRALDLFWRNDVPADKINMGLGFYGRSFQLADPSCYQPGCLFLGGAAPGPCTDNSGTLSYFEIMDIIDEYDLTPYYDEENGVKWITWNGDQWVSYDDYETFQQKISFANGLGLGGLLIWAVDLDTQQLDALEAVIYPEPLGSKGAEASIADTWEDAGEGYCRVTECGYTGCSSGEIEITRTQCTDEDFWTGEFSVQSTCCPFSSAPTAKDCWWRGNEPFCNGQCHAGEVALQSSLYGAWGKCLDGRKFLCCPAAAQMPDCRWTECGDSCSNNENEMTWQYGGCGGDEQKKFCCSKKTGRTVALTTAYEGEGDDCGFWHSERQRSFCCDPPDSSSPFMPVPLEYLFPDPPSEEEADTDFTLKVDPTYGGASSVEFADDPDNAPFGFVVLTSPDELQVSLDRRDGSYWEVFDCFDAVTEGEHTVRMMCTDLSGDSNCHKIYLGHGAPGTILEMPKGCGPGKYAVAKSVTTSANQTLPDHLVRRGLDKPIDTIYDLTFDYNFKRRRKRSLADTGGNYRRWLEEEWRDDAHYGGLSREELHKRWFGSDIVDWLKGLINGVSGGLDIGHSFEEDFILQIIDQRLSCPNVEAKLDVHAETHVGVDVYYGFTLIATLGSPIDFSNSYLYFRSKGEVTAKFVVDASVTALFDTGDGSATLGVNFESRVTLAEWDVRQTYPVANGDWDPEASKDPNKDGTQNVLEPEFEYGFSLSGHLSAHVKPTLTFGIDWNEDFISIDSCAVNLVADGHVTFHAELESGSGGTSFCYGIDAGADLYATIEAPSAFDWALPSSPFEIVPIDDVQIYPTGDSPACWTPDSSKRKRSRNRSLDAPHNISTSGLDKRAQVYGPLVPRLEGLSCPGSTNVDDIPPCPLCGSDDSDDSLTKRDDESCWLDPYFSKETRCPLDAPEKRDLADALDGLALILENTTYIDHHEKHTLSKRTPKLVAWTYNGMTDDLPCGTYQSCGKAAQQNTDTSQYVTEHVYEAQLLKAFMLWLTSSSLPTGYTPASYDWVSEVLIGFDPAGGGNNRAFAANGWIENSLFFQMTHGLGGDHNLAGLALADGGINGRKVAFFEGGNPDDRLQATNLKTRLMHRNTAGVFSYMRNTMIWNKFRTSSQFMEKTLHEFDNDYQWTGNGAANQGQVGLPQRIANQPTAGLRDLFCFWIDQLLGEIEANGVNWVRSATANYRASSYASDDAGQKWLNNVLNANGLISELNMRFLRAANQHWAPNAQNPSIWAQSRYENLWRTGQGYGAAGPF</sequence>